<organism evidence="3 4">
    <name type="scientific">Caenorhabditis japonica</name>
    <dbReference type="NCBI Taxonomy" id="281687"/>
    <lineage>
        <taxon>Eukaryota</taxon>
        <taxon>Metazoa</taxon>
        <taxon>Ecdysozoa</taxon>
        <taxon>Nematoda</taxon>
        <taxon>Chromadorea</taxon>
        <taxon>Rhabditida</taxon>
        <taxon>Rhabditina</taxon>
        <taxon>Rhabditomorpha</taxon>
        <taxon>Rhabditoidea</taxon>
        <taxon>Rhabditidae</taxon>
        <taxon>Peloderinae</taxon>
        <taxon>Caenorhabditis</taxon>
    </lineage>
</organism>
<keyword evidence="4" id="KW-1185">Reference proteome</keyword>
<accession>A0A8R1EGN3</accession>
<keyword evidence="2" id="KW-0472">Membrane</keyword>
<reference evidence="3" key="2">
    <citation type="submission" date="2022-06" db="UniProtKB">
        <authorList>
            <consortium name="EnsemblMetazoa"/>
        </authorList>
    </citation>
    <scope>IDENTIFICATION</scope>
    <source>
        <strain evidence="3">DF5081</strain>
    </source>
</reference>
<feature type="transmembrane region" description="Helical" evidence="2">
    <location>
        <begin position="7"/>
        <end position="25"/>
    </location>
</feature>
<keyword evidence="2" id="KW-1133">Transmembrane helix</keyword>
<dbReference type="EnsemblMetazoa" id="CJA35467.1">
    <property type="protein sequence ID" value="CJA35467.1"/>
    <property type="gene ID" value="WBGene00211314"/>
</dbReference>
<evidence type="ECO:0000256" key="2">
    <source>
        <dbReference type="SAM" id="Phobius"/>
    </source>
</evidence>
<feature type="compositionally biased region" description="Low complexity" evidence="1">
    <location>
        <begin position="45"/>
        <end position="71"/>
    </location>
</feature>
<feature type="region of interest" description="Disordered" evidence="1">
    <location>
        <begin position="44"/>
        <end position="71"/>
    </location>
</feature>
<keyword evidence="2" id="KW-0812">Transmembrane</keyword>
<dbReference type="Proteomes" id="UP000005237">
    <property type="component" value="Unassembled WGS sequence"/>
</dbReference>
<reference evidence="4" key="1">
    <citation type="submission" date="2010-08" db="EMBL/GenBank/DDBJ databases">
        <authorList>
            <consortium name="Caenorhabditis japonica Sequencing Consortium"/>
            <person name="Wilson R.K."/>
        </authorList>
    </citation>
    <scope>NUCLEOTIDE SEQUENCE [LARGE SCALE GENOMIC DNA]</scope>
    <source>
        <strain evidence="4">DF5081</strain>
    </source>
</reference>
<evidence type="ECO:0000256" key="1">
    <source>
        <dbReference type="SAM" id="MobiDB-lite"/>
    </source>
</evidence>
<evidence type="ECO:0000313" key="3">
    <source>
        <dbReference type="EnsemblMetazoa" id="CJA35467.1"/>
    </source>
</evidence>
<name>A0A8R1EGN3_CAEJA</name>
<proteinExistence type="predicted"/>
<sequence>MKKPMMMLMVNIVMIIGGLWYPHILEKDFILFPFLSLHTHFGVESPASVRPSSSSSSSSSLLSYPSANKPQ</sequence>
<evidence type="ECO:0000313" key="4">
    <source>
        <dbReference type="Proteomes" id="UP000005237"/>
    </source>
</evidence>
<dbReference type="AlphaFoldDB" id="A0A8R1EGN3"/>
<protein>
    <submittedName>
        <fullName evidence="3">Uncharacterized protein</fullName>
    </submittedName>
</protein>